<reference evidence="1 2" key="1">
    <citation type="submission" date="2019-04" db="EMBL/GenBank/DDBJ databases">
        <title>Trinickia sp. 7GSK02, isolated from subtropical forest soil.</title>
        <authorList>
            <person name="Gao Z.-H."/>
            <person name="Qiu L.-H."/>
        </authorList>
    </citation>
    <scope>NUCLEOTIDE SEQUENCE [LARGE SCALE GENOMIC DNA]</scope>
    <source>
        <strain evidence="1 2">7GSK02</strain>
    </source>
</reference>
<dbReference type="AlphaFoldDB" id="A0A4V5PKR3"/>
<name>A0A4V5PKR3_9BURK</name>
<keyword evidence="2" id="KW-1185">Reference proteome</keyword>
<evidence type="ECO:0000313" key="2">
    <source>
        <dbReference type="Proteomes" id="UP000305539"/>
    </source>
</evidence>
<gene>
    <name evidence="1" type="ORF">FAZ69_27765</name>
</gene>
<dbReference type="RefSeq" id="WP_136898303.1">
    <property type="nucleotide sequence ID" value="NZ_SWJE01000018.1"/>
</dbReference>
<evidence type="ECO:0000313" key="1">
    <source>
        <dbReference type="EMBL" id="TKC81430.1"/>
    </source>
</evidence>
<protein>
    <submittedName>
        <fullName evidence="1">Uncharacterized protein</fullName>
    </submittedName>
</protein>
<dbReference type="Proteomes" id="UP000305539">
    <property type="component" value="Unassembled WGS sequence"/>
</dbReference>
<accession>A0A4V5PKR3</accession>
<proteinExistence type="predicted"/>
<organism evidence="1 2">
    <name type="scientific">Trinickia terrae</name>
    <dbReference type="NCBI Taxonomy" id="2571161"/>
    <lineage>
        <taxon>Bacteria</taxon>
        <taxon>Pseudomonadati</taxon>
        <taxon>Pseudomonadota</taxon>
        <taxon>Betaproteobacteria</taxon>
        <taxon>Burkholderiales</taxon>
        <taxon>Burkholderiaceae</taxon>
        <taxon>Trinickia</taxon>
    </lineage>
</organism>
<comment type="caution">
    <text evidence="1">The sequence shown here is derived from an EMBL/GenBank/DDBJ whole genome shotgun (WGS) entry which is preliminary data.</text>
</comment>
<sequence>MPLKIAGKEVVGTVVDDTTQIQSDSVWSAVRLLLEAKGIVSAAQLQTARVEYSRQLGGTKAYESNEQFADTLYEYVKARDTGVLGLNPNDQHFLNAFPELQEGKANLAVATTQGAHKNVYYFQQHNNVYLSEAKPGGDAREFEQQVKTMGSLRAEGFSTLQTTDVFDTPWGTRAFLSLKEQAAPVRILGGVVLNSQSKTKSDSQVITKLRQRVSDAPLAYGTALADLKRLRAFVDKDRPRRLSLLYDLQCLMAHDGRLIFHDPSPFDKTLPIHQQNKLGDKQFKQLDWLIHVLKTIESPGVGK</sequence>
<dbReference type="EMBL" id="SWJE01000018">
    <property type="protein sequence ID" value="TKC81430.1"/>
    <property type="molecule type" value="Genomic_DNA"/>
</dbReference>